<dbReference type="PANTHER" id="PTHR42951">
    <property type="entry name" value="METALLO-BETA-LACTAMASE DOMAIN-CONTAINING"/>
    <property type="match status" value="1"/>
</dbReference>
<dbReference type="InterPro" id="IPR036866">
    <property type="entry name" value="RibonucZ/Hydroxyglut_hydro"/>
</dbReference>
<accession>A0ABT2KYX6</accession>
<dbReference type="InterPro" id="IPR001279">
    <property type="entry name" value="Metallo-B-lactamas"/>
</dbReference>
<name>A0ABT2KYX6_9BACL</name>
<dbReference type="RefSeq" id="WP_034816943.1">
    <property type="nucleotide sequence ID" value="NZ_JANIEK010000049.1"/>
</dbReference>
<feature type="domain" description="Metallo-beta-lactamase" evidence="1">
    <location>
        <begin position="23"/>
        <end position="222"/>
    </location>
</feature>
<gene>
    <name evidence="2" type="ORF">NQG31_11255</name>
</gene>
<evidence type="ECO:0000313" key="2">
    <source>
        <dbReference type="EMBL" id="MCT4796128.1"/>
    </source>
</evidence>
<dbReference type="EMBL" id="JANIEK010000049">
    <property type="protein sequence ID" value="MCT4796128.1"/>
    <property type="molecule type" value="Genomic_DNA"/>
</dbReference>
<protein>
    <submittedName>
        <fullName evidence="2">MBL fold metallo-hydrolase</fullName>
    </submittedName>
</protein>
<dbReference type="Pfam" id="PF00753">
    <property type="entry name" value="Lactamase_B"/>
    <property type="match status" value="1"/>
</dbReference>
<proteinExistence type="predicted"/>
<sequence length="285" mass="31949">MQTFIPHSPRFWYMTPVAETDRPILGVVVGETHTLLIDAGNSESHANDLFAAMDAEGLKRPTLVALTHWHWDHIFGLSALTGLVSIASTDTKNRMARLLPYEWDDASLDERVKSGIEIPFCADAIRLEFGTERTMRVVLPTVTFDDTLTLDLGGVHVVLKHVGGDHAADSVVAYIPEEKVLFLGDALYANLYAPSWRMTAEATLRLLDLLDRFDADVYVWSHGEVVSREAFEKDRDMLRELAHLALDFPGNEAVMTAQYEQKVGRTVNEEERELITFFVNGSSET</sequence>
<keyword evidence="3" id="KW-1185">Reference proteome</keyword>
<dbReference type="InterPro" id="IPR050855">
    <property type="entry name" value="NDM-1-like"/>
</dbReference>
<evidence type="ECO:0000313" key="3">
    <source>
        <dbReference type="Proteomes" id="UP001206821"/>
    </source>
</evidence>
<evidence type="ECO:0000259" key="1">
    <source>
        <dbReference type="SMART" id="SM00849"/>
    </source>
</evidence>
<dbReference type="SMART" id="SM00849">
    <property type="entry name" value="Lactamase_B"/>
    <property type="match status" value="1"/>
</dbReference>
<organism evidence="2 3">
    <name type="scientific">Exiguobacterium alkaliphilum</name>
    <dbReference type="NCBI Taxonomy" id="1428684"/>
    <lineage>
        <taxon>Bacteria</taxon>
        <taxon>Bacillati</taxon>
        <taxon>Bacillota</taxon>
        <taxon>Bacilli</taxon>
        <taxon>Bacillales</taxon>
        <taxon>Bacillales Family XII. Incertae Sedis</taxon>
        <taxon>Exiguobacterium</taxon>
    </lineage>
</organism>
<reference evidence="2 3" key="1">
    <citation type="submission" date="2022-07" db="EMBL/GenBank/DDBJ databases">
        <title>Genomic and pangenome structural analysis of the polyextremophile Exiguobacterium.</title>
        <authorList>
            <person name="Shen L."/>
        </authorList>
    </citation>
    <scope>NUCLEOTIDE SEQUENCE [LARGE SCALE GENOMIC DNA]</scope>
    <source>
        <strain evidence="2 3">12_1</strain>
    </source>
</reference>
<dbReference type="SUPFAM" id="SSF56281">
    <property type="entry name" value="Metallo-hydrolase/oxidoreductase"/>
    <property type="match status" value="1"/>
</dbReference>
<dbReference type="Gene3D" id="3.60.15.10">
    <property type="entry name" value="Ribonuclease Z/Hydroxyacylglutathione hydrolase-like"/>
    <property type="match status" value="1"/>
</dbReference>
<dbReference type="Proteomes" id="UP001206821">
    <property type="component" value="Unassembled WGS sequence"/>
</dbReference>
<comment type="caution">
    <text evidence="2">The sequence shown here is derived from an EMBL/GenBank/DDBJ whole genome shotgun (WGS) entry which is preliminary data.</text>
</comment>
<dbReference type="PANTHER" id="PTHR42951:SF4">
    <property type="entry name" value="ACYL-COENZYME A THIOESTERASE MBLAC2"/>
    <property type="match status" value="1"/>
</dbReference>